<gene>
    <name evidence="3" type="ORF">ARTHRO_11521</name>
</gene>
<evidence type="ECO:0000259" key="2">
    <source>
        <dbReference type="Pfam" id="PF07282"/>
    </source>
</evidence>
<reference evidence="3 4" key="1">
    <citation type="submission" date="2014-02" db="EMBL/GenBank/DDBJ databases">
        <authorList>
            <person name="Genoscope - CEA"/>
        </authorList>
    </citation>
    <scope>NUCLEOTIDE SEQUENCE [LARGE SCALE GENOMIC DNA]</scope>
    <source>
        <strain evidence="3 4">PCC 8005</strain>
    </source>
</reference>
<dbReference type="GO" id="GO:0003677">
    <property type="term" value="F:DNA binding"/>
    <property type="evidence" value="ECO:0007669"/>
    <property type="project" value="UniProtKB-KW"/>
</dbReference>
<sequence length="74" mass="7819">MYFAKVEAAGTSQECPQCSTAVKKDLSIRVHKCPECGYITNRDVAAAQVIRNRGIAAAGLTVKKLGEGKVVGLP</sequence>
<dbReference type="AlphaFoldDB" id="A0A9P1KCC9"/>
<organism evidence="3 4">
    <name type="scientific">Limnospira indica PCC 8005</name>
    <dbReference type="NCBI Taxonomy" id="376219"/>
    <lineage>
        <taxon>Bacteria</taxon>
        <taxon>Bacillati</taxon>
        <taxon>Cyanobacteriota</taxon>
        <taxon>Cyanophyceae</taxon>
        <taxon>Oscillatoriophycideae</taxon>
        <taxon>Oscillatoriales</taxon>
        <taxon>Sirenicapillariaceae</taxon>
        <taxon>Limnospira</taxon>
    </lineage>
</organism>
<proteinExistence type="predicted"/>
<dbReference type="EMBL" id="FO818640">
    <property type="protein sequence ID" value="CDM93847.1"/>
    <property type="molecule type" value="Genomic_DNA"/>
</dbReference>
<protein>
    <submittedName>
        <fullName evidence="3">Transposase</fullName>
    </submittedName>
</protein>
<dbReference type="Proteomes" id="UP000032946">
    <property type="component" value="Chromosome"/>
</dbReference>
<accession>A0A9P1KCC9</accession>
<dbReference type="InterPro" id="IPR010095">
    <property type="entry name" value="Cas12f1-like_TNB"/>
</dbReference>
<evidence type="ECO:0000313" key="4">
    <source>
        <dbReference type="Proteomes" id="UP000032946"/>
    </source>
</evidence>
<dbReference type="Pfam" id="PF07282">
    <property type="entry name" value="Cas12f1-like_TNB"/>
    <property type="match status" value="1"/>
</dbReference>
<keyword evidence="1" id="KW-0238">DNA-binding</keyword>
<feature type="domain" description="Cas12f1-like TNB" evidence="2">
    <location>
        <begin position="3"/>
        <end position="50"/>
    </location>
</feature>
<evidence type="ECO:0000256" key="1">
    <source>
        <dbReference type="ARBA" id="ARBA00023125"/>
    </source>
</evidence>
<evidence type="ECO:0000313" key="3">
    <source>
        <dbReference type="EMBL" id="CDM93847.1"/>
    </source>
</evidence>
<keyword evidence="4" id="KW-1185">Reference proteome</keyword>
<name>A0A9P1KCC9_9CYAN</name>